<dbReference type="Proteomes" id="UP001216150">
    <property type="component" value="Unassembled WGS sequence"/>
</dbReference>
<keyword evidence="7" id="KW-0328">Glycosyltransferase</keyword>
<evidence type="ECO:0000256" key="7">
    <source>
        <dbReference type="RuleBase" id="RU362128"/>
    </source>
</evidence>
<evidence type="ECO:0000256" key="3">
    <source>
        <dbReference type="ARBA" id="ARBA00017468"/>
    </source>
</evidence>
<keyword evidence="11" id="KW-1185">Reference proteome</keyword>
<dbReference type="InterPro" id="IPR052474">
    <property type="entry name" value="UDP-GlcNAc_transferase"/>
</dbReference>
<dbReference type="EC" id="2.4.1.141" evidence="2 7"/>
<comment type="catalytic activity">
    <reaction evidence="6">
        <text>an N-acetyl-alpha-D-glucosaminyl-diphospho-di-trans,poly-cis-dolichol + UDP-N-acetyl-alpha-D-glucosamine = an N,N'-diacetylchitobiosyl-diphospho-di-trans,poly-cis-dolichol + UDP + H(+)</text>
        <dbReference type="Rhea" id="RHEA:23380"/>
        <dbReference type="Rhea" id="RHEA-COMP:19507"/>
        <dbReference type="Rhea" id="RHEA-COMP:19510"/>
        <dbReference type="ChEBI" id="CHEBI:15378"/>
        <dbReference type="ChEBI" id="CHEBI:57269"/>
        <dbReference type="ChEBI" id="CHEBI:57705"/>
        <dbReference type="ChEBI" id="CHEBI:58223"/>
        <dbReference type="ChEBI" id="CHEBI:58427"/>
        <dbReference type="EC" id="2.4.1.141"/>
    </reaction>
</comment>
<comment type="similarity">
    <text evidence="7">Belongs to the glycosyltransferase 28 family.</text>
</comment>
<dbReference type="GO" id="GO:0006488">
    <property type="term" value="P:dolichol-linked oligosaccharide biosynthetic process"/>
    <property type="evidence" value="ECO:0007669"/>
    <property type="project" value="TreeGrafter"/>
</dbReference>
<keyword evidence="7" id="KW-0808">Transferase</keyword>
<evidence type="ECO:0000256" key="1">
    <source>
        <dbReference type="ARBA" id="ARBA00011198"/>
    </source>
</evidence>
<evidence type="ECO:0000256" key="5">
    <source>
        <dbReference type="ARBA" id="ARBA00032061"/>
    </source>
</evidence>
<name>A0AAD6DEX9_9EURO</name>
<feature type="transmembrane region" description="Helical" evidence="8">
    <location>
        <begin position="144"/>
        <end position="167"/>
    </location>
</feature>
<gene>
    <name evidence="7" type="primary">ALG13</name>
    <name evidence="10" type="ORF">N7450_008635</name>
</gene>
<dbReference type="Pfam" id="PF04101">
    <property type="entry name" value="Glyco_tran_28_C"/>
    <property type="match status" value="2"/>
</dbReference>
<keyword evidence="7" id="KW-0256">Endoplasmic reticulum</keyword>
<comment type="subunit">
    <text evidence="1 7">Heterodimer with ALG14 to form a functional enzyme.</text>
</comment>
<dbReference type="AlphaFoldDB" id="A0AAD6DEX9"/>
<feature type="domain" description="Glycosyl transferase family 28 C-terminal" evidence="9">
    <location>
        <begin position="45"/>
        <end position="143"/>
    </location>
</feature>
<dbReference type="GO" id="GO:0043541">
    <property type="term" value="C:UDP-N-acetylglucosamine transferase complex"/>
    <property type="evidence" value="ECO:0007669"/>
    <property type="project" value="TreeGrafter"/>
</dbReference>
<reference evidence="10 11" key="1">
    <citation type="journal article" date="2023" name="IMA Fungus">
        <title>Comparative genomic study of the Penicillium genus elucidates a diverse pangenome and 15 lateral gene transfer events.</title>
        <authorList>
            <person name="Petersen C."/>
            <person name="Sorensen T."/>
            <person name="Nielsen M.R."/>
            <person name="Sondergaard T.E."/>
            <person name="Sorensen J.L."/>
            <person name="Fitzpatrick D.A."/>
            <person name="Frisvad J.C."/>
            <person name="Nielsen K.L."/>
        </authorList>
    </citation>
    <scope>NUCLEOTIDE SEQUENCE [LARGE SCALE GENOMIC DNA]</scope>
    <source>
        <strain evidence="10 11">IBT 29057</strain>
    </source>
</reference>
<evidence type="ECO:0000259" key="9">
    <source>
        <dbReference type="Pfam" id="PF04101"/>
    </source>
</evidence>
<organism evidence="10 11">
    <name type="scientific">Penicillium hetheringtonii</name>
    <dbReference type="NCBI Taxonomy" id="911720"/>
    <lineage>
        <taxon>Eukaryota</taxon>
        <taxon>Fungi</taxon>
        <taxon>Dikarya</taxon>
        <taxon>Ascomycota</taxon>
        <taxon>Pezizomycotina</taxon>
        <taxon>Eurotiomycetes</taxon>
        <taxon>Eurotiomycetidae</taxon>
        <taxon>Eurotiales</taxon>
        <taxon>Aspergillaceae</taxon>
        <taxon>Penicillium</taxon>
    </lineage>
</organism>
<dbReference type="PANTHER" id="PTHR47043:SF1">
    <property type="entry name" value="UDP-N-ACETYLGLUCOSAMINE TRANSFERASE SUBUNIT ALG13"/>
    <property type="match status" value="1"/>
</dbReference>
<keyword evidence="8" id="KW-0472">Membrane</keyword>
<comment type="subcellular location">
    <subcellularLocation>
        <location evidence="7">Endoplasmic reticulum</location>
    </subcellularLocation>
</comment>
<comment type="caution">
    <text evidence="10">The sequence shown here is derived from an EMBL/GenBank/DDBJ whole genome shotgun (WGS) entry which is preliminary data.</text>
</comment>
<proteinExistence type="inferred from homology"/>
<dbReference type="SUPFAM" id="SSF53756">
    <property type="entry name" value="UDP-Glycosyltransferase/glycogen phosphorylase"/>
    <property type="match status" value="1"/>
</dbReference>
<comment type="function">
    <text evidence="4 7">Involved in protein N-glycosylation. Essential for the second step of the dolichol-linked oligosaccharide pathway.</text>
</comment>
<dbReference type="GO" id="GO:0004577">
    <property type="term" value="F:N-acetylglucosaminyldiphosphodolichol N-acetylglucosaminyltransferase activity"/>
    <property type="evidence" value="ECO:0007669"/>
    <property type="project" value="UniProtKB-EC"/>
</dbReference>
<dbReference type="PANTHER" id="PTHR47043">
    <property type="entry name" value="UDP-N-ACETYLGLUCOSAMINE TRANSFERASE SUBUNIT ALG13"/>
    <property type="match status" value="1"/>
</dbReference>
<dbReference type="Gene3D" id="3.40.50.2000">
    <property type="entry name" value="Glycogen Phosphorylase B"/>
    <property type="match status" value="2"/>
</dbReference>
<feature type="domain" description="Glycosyl transferase family 28 C-terminal" evidence="9">
    <location>
        <begin position="162"/>
        <end position="224"/>
    </location>
</feature>
<protein>
    <recommendedName>
        <fullName evidence="3 7">UDP-N-acetylglucosamine transferase subunit ALG13</fullName>
        <ecNumber evidence="2 7">2.4.1.141</ecNumber>
    </recommendedName>
    <alternativeName>
        <fullName evidence="5 7">Asparagine-linked glycosylation protein 13</fullName>
    </alternativeName>
</protein>
<evidence type="ECO:0000256" key="2">
    <source>
        <dbReference type="ARBA" id="ARBA00012614"/>
    </source>
</evidence>
<evidence type="ECO:0000256" key="4">
    <source>
        <dbReference type="ARBA" id="ARBA00024804"/>
    </source>
</evidence>
<evidence type="ECO:0000256" key="6">
    <source>
        <dbReference type="ARBA" id="ARBA00048184"/>
    </source>
</evidence>
<dbReference type="EMBL" id="JAQJAC010000008">
    <property type="protein sequence ID" value="KAJ5574736.1"/>
    <property type="molecule type" value="Genomic_DNA"/>
</dbReference>
<keyword evidence="8" id="KW-0812">Transmembrane</keyword>
<evidence type="ECO:0000313" key="11">
    <source>
        <dbReference type="Proteomes" id="UP001216150"/>
    </source>
</evidence>
<dbReference type="InterPro" id="IPR007235">
    <property type="entry name" value="Glyco_trans_28_C"/>
</dbReference>
<evidence type="ECO:0000256" key="8">
    <source>
        <dbReference type="SAM" id="Phobius"/>
    </source>
</evidence>
<sequence length="247" mass="28079">MDLSSLPCEFQVWFGNWIIANCDDDSERNIEFFFDKMESMPMRLCLVTVGATASFERLIRQVLNEQFFAQLAKYHYTHLLVQYGKDGEAIWNDFQVQFPRGCEKLHGIAVAGFDFRPNLWQYMRLATNDHNQELGIVISHAGRALISLIWSLLLFGLTFFIGTGTILDALRLALPLIIVPNPDLADNHQEDLAFEMEEMKYAIHADSENLIKALDTAEAHPPQRLSRPHGPDDALAGLITDQLQDVD</sequence>
<evidence type="ECO:0000313" key="10">
    <source>
        <dbReference type="EMBL" id="KAJ5574736.1"/>
    </source>
</evidence>
<keyword evidence="8" id="KW-1133">Transmembrane helix</keyword>
<accession>A0AAD6DEX9</accession>